<organism evidence="2 3">
    <name type="scientific">Halorubrum aquaticum</name>
    <dbReference type="NCBI Taxonomy" id="387340"/>
    <lineage>
        <taxon>Archaea</taxon>
        <taxon>Methanobacteriati</taxon>
        <taxon>Methanobacteriota</taxon>
        <taxon>Stenosarchaea group</taxon>
        <taxon>Halobacteria</taxon>
        <taxon>Halobacteriales</taxon>
        <taxon>Haloferacaceae</taxon>
        <taxon>Halorubrum</taxon>
    </lineage>
</organism>
<accession>A0A1I3ALW0</accession>
<proteinExistence type="predicted"/>
<dbReference type="EMBL" id="FOPZ01000006">
    <property type="protein sequence ID" value="SFH51024.1"/>
    <property type="molecule type" value="Genomic_DNA"/>
</dbReference>
<keyword evidence="3" id="KW-1185">Reference proteome</keyword>
<feature type="region of interest" description="Disordered" evidence="1">
    <location>
        <begin position="179"/>
        <end position="209"/>
    </location>
</feature>
<sequence length="232" mass="25120">MTGEYALRGEASLGNAASAAFPRSLTEPVTAKSATIVKCANSTAWTEQDLIRQLLLTAGRMSTLATPCFEPWISSLFCGLVIWDNPCLIRPSKTYQKTAQRILLSWISTGSRLKTASLSSGRAPRTSTASFLRLSSGFRCHSSLLASQSLLRPTFSTPIRTTWSPIAASTANVGYSHVTSNRLGSTKSKTSRTHSRRSVRTLDTAPLTSVQPADLGSNFSFGVSLPRQQFRN</sequence>
<evidence type="ECO:0000313" key="3">
    <source>
        <dbReference type="Proteomes" id="UP000323537"/>
    </source>
</evidence>
<evidence type="ECO:0000313" key="2">
    <source>
        <dbReference type="EMBL" id="SFH51024.1"/>
    </source>
</evidence>
<dbReference type="Proteomes" id="UP000323537">
    <property type="component" value="Unassembled WGS sequence"/>
</dbReference>
<reference evidence="2 3" key="1">
    <citation type="submission" date="2016-10" db="EMBL/GenBank/DDBJ databases">
        <authorList>
            <person name="Varghese N."/>
            <person name="Submissions S."/>
        </authorList>
    </citation>
    <scope>NUCLEOTIDE SEQUENCE [LARGE SCALE GENOMIC DNA]</scope>
    <source>
        <strain evidence="2 3">CGMCC 1.6377</strain>
    </source>
</reference>
<gene>
    <name evidence="2" type="ORF">SAMN04488066_106123</name>
</gene>
<feature type="compositionally biased region" description="Basic residues" evidence="1">
    <location>
        <begin position="189"/>
        <end position="199"/>
    </location>
</feature>
<dbReference type="AlphaFoldDB" id="A0A1I3ALW0"/>
<protein>
    <submittedName>
        <fullName evidence="2">Uncharacterized protein</fullName>
    </submittedName>
</protein>
<name>A0A1I3ALW0_9EURY</name>
<evidence type="ECO:0000256" key="1">
    <source>
        <dbReference type="SAM" id="MobiDB-lite"/>
    </source>
</evidence>